<feature type="transmembrane region" description="Helical" evidence="1">
    <location>
        <begin position="653"/>
        <end position="675"/>
    </location>
</feature>
<dbReference type="Gene3D" id="3.40.50.410">
    <property type="entry name" value="von Willebrand factor, type A domain"/>
    <property type="match status" value="1"/>
</dbReference>
<feature type="domain" description="Aerotolerance regulator N-terminal" evidence="2">
    <location>
        <begin position="1"/>
        <end position="76"/>
    </location>
</feature>
<dbReference type="InterPro" id="IPR036465">
    <property type="entry name" value="vWFA_dom_sf"/>
</dbReference>
<dbReference type="SUPFAM" id="SSF52317">
    <property type="entry name" value="Class I glutamine amidotransferase-like"/>
    <property type="match status" value="1"/>
</dbReference>
<name>A0A7K1SUU5_9SPHI</name>
<keyword evidence="4" id="KW-1185">Reference proteome</keyword>
<dbReference type="Pfam" id="PF07584">
    <property type="entry name" value="BatA"/>
    <property type="match status" value="1"/>
</dbReference>
<reference evidence="3 4" key="1">
    <citation type="submission" date="2019-12" db="EMBL/GenBank/DDBJ databases">
        <title>Mucilaginibacter sp. HMF7410 genome sequencing and assembly.</title>
        <authorList>
            <person name="Kang H."/>
            <person name="Cha I."/>
            <person name="Kim H."/>
            <person name="Joh K."/>
        </authorList>
    </citation>
    <scope>NUCLEOTIDE SEQUENCE [LARGE SCALE GENOMIC DNA]</scope>
    <source>
        <strain evidence="3 4">HMF7410</strain>
    </source>
</reference>
<evidence type="ECO:0000259" key="2">
    <source>
        <dbReference type="Pfam" id="PF07584"/>
    </source>
</evidence>
<feature type="transmembrane region" description="Helical" evidence="1">
    <location>
        <begin position="6"/>
        <end position="26"/>
    </location>
</feature>
<gene>
    <name evidence="3" type="ORF">GO621_06060</name>
</gene>
<dbReference type="PANTHER" id="PTHR37464">
    <property type="entry name" value="BLL2463 PROTEIN"/>
    <property type="match status" value="1"/>
</dbReference>
<sequence>MAFLYPAFLFALLALAIPVIIHLFNFRQYKKVYFSNVQFLKDVQKQQSSRSNLKNRLILAARLLALAFLVLAFAKPYLPVGNQENAGQQRAISIFVDNSYSMQTLNREGSLLDETKRRAKEIASAYSINDRFQLITQDFEGKQQRFLNREEFNQAVDEVKISPQSRTLQQIFNRQQGLFDTQKNTIPIIYLISDFQKNIAKNSIAAGNKTKITLVRIKASPLPNIAVDSVWMLSPLHQPDAAEKLVVRLHNYGNEKAGKIPVKLVINGQTKALGSYDLTAKSSRQDTLRFSGLKAGWQKGEISLNDNPVTFDNHFYFTFRVQQQLPVLQITDQVPNKYLSAVFASDAFFKADFSSAGNLNYSSLNHYPVIYFSDVKEVSVGLAQQLQNYVKQGGTLVIFPAADNANLVSYQNLLQPLNADYPVRLITDSTKVTSINLRHPLFKDVFEKMPENPDLPQVKKYYELSSNQRNLRNNLLELPGRTAFLSVYNSGKGKVYLAAVPPDESFSNLQHHALFVPLLFRMALLSGHNQPLFYTLGDNEQMEIAPVTKIDEQPLHLQKGQISLIPDVRQVNGNTVLYLADQVRETGNYQLTRKDSVLAQIAFNDNRQESDLDYLTDQELGNYFSAIKTVSYLPAGGLSLTKQVAEVNSGVQLWKLCLILALLFLAAEVLLIRFYKVNRQQAKLAV</sequence>
<dbReference type="EMBL" id="WPIK01000004">
    <property type="protein sequence ID" value="MVN21095.1"/>
    <property type="molecule type" value="Genomic_DNA"/>
</dbReference>
<keyword evidence="1" id="KW-1133">Transmembrane helix</keyword>
<proteinExistence type="predicted"/>
<accession>A0A7K1SUU5</accession>
<dbReference type="SUPFAM" id="SSF53300">
    <property type="entry name" value="vWA-like"/>
    <property type="match status" value="1"/>
</dbReference>
<evidence type="ECO:0000313" key="4">
    <source>
        <dbReference type="Proteomes" id="UP000462014"/>
    </source>
</evidence>
<dbReference type="PANTHER" id="PTHR37464:SF1">
    <property type="entry name" value="BLL2463 PROTEIN"/>
    <property type="match status" value="1"/>
</dbReference>
<feature type="transmembrane region" description="Helical" evidence="1">
    <location>
        <begin position="57"/>
        <end position="78"/>
    </location>
</feature>
<dbReference type="InterPro" id="IPR024163">
    <property type="entry name" value="Aerotolerance_reg_N"/>
</dbReference>
<evidence type="ECO:0000313" key="3">
    <source>
        <dbReference type="EMBL" id="MVN21095.1"/>
    </source>
</evidence>
<dbReference type="NCBIfam" id="TIGR02226">
    <property type="entry name" value="two_anch"/>
    <property type="match status" value="1"/>
</dbReference>
<dbReference type="Proteomes" id="UP000462014">
    <property type="component" value="Unassembled WGS sequence"/>
</dbReference>
<dbReference type="RefSeq" id="WP_157565138.1">
    <property type="nucleotide sequence ID" value="NZ_WPIK01000004.1"/>
</dbReference>
<dbReference type="AlphaFoldDB" id="A0A7K1SUU5"/>
<dbReference type="Gene3D" id="3.40.50.880">
    <property type="match status" value="1"/>
</dbReference>
<dbReference type="InterPro" id="IPR011933">
    <property type="entry name" value="Double_TM_dom"/>
</dbReference>
<protein>
    <recommendedName>
        <fullName evidence="2">Aerotolerance regulator N-terminal domain-containing protein</fullName>
    </recommendedName>
</protein>
<evidence type="ECO:0000256" key="1">
    <source>
        <dbReference type="SAM" id="Phobius"/>
    </source>
</evidence>
<organism evidence="3 4">
    <name type="scientific">Mucilaginibacter arboris</name>
    <dbReference type="NCBI Taxonomy" id="2682090"/>
    <lineage>
        <taxon>Bacteria</taxon>
        <taxon>Pseudomonadati</taxon>
        <taxon>Bacteroidota</taxon>
        <taxon>Sphingobacteriia</taxon>
        <taxon>Sphingobacteriales</taxon>
        <taxon>Sphingobacteriaceae</taxon>
        <taxon>Mucilaginibacter</taxon>
    </lineage>
</organism>
<dbReference type="InterPro" id="IPR029062">
    <property type="entry name" value="Class_I_gatase-like"/>
</dbReference>
<keyword evidence="1" id="KW-0472">Membrane</keyword>
<keyword evidence="1" id="KW-0812">Transmembrane</keyword>
<comment type="caution">
    <text evidence="3">The sequence shown here is derived from an EMBL/GenBank/DDBJ whole genome shotgun (WGS) entry which is preliminary data.</text>
</comment>